<dbReference type="AlphaFoldDB" id="A0A409VNM6"/>
<dbReference type="GO" id="GO:0005634">
    <property type="term" value="C:nucleus"/>
    <property type="evidence" value="ECO:0007669"/>
    <property type="project" value="UniProtKB-SubCell"/>
</dbReference>
<feature type="compositionally biased region" description="Basic residues" evidence="3">
    <location>
        <begin position="221"/>
        <end position="238"/>
    </location>
</feature>
<feature type="domain" description="RED-like N-terminal" evidence="4">
    <location>
        <begin position="75"/>
        <end position="186"/>
    </location>
</feature>
<organism evidence="5 6">
    <name type="scientific">Psilocybe cyanescens</name>
    <dbReference type="NCBI Taxonomy" id="93625"/>
    <lineage>
        <taxon>Eukaryota</taxon>
        <taxon>Fungi</taxon>
        <taxon>Dikarya</taxon>
        <taxon>Basidiomycota</taxon>
        <taxon>Agaricomycotina</taxon>
        <taxon>Agaricomycetes</taxon>
        <taxon>Agaricomycetidae</taxon>
        <taxon>Agaricales</taxon>
        <taxon>Agaricineae</taxon>
        <taxon>Strophariaceae</taxon>
        <taxon>Psilocybe</taxon>
    </lineage>
</organism>
<feature type="region of interest" description="Disordered" evidence="3">
    <location>
        <begin position="31"/>
        <end position="90"/>
    </location>
</feature>
<feature type="compositionally biased region" description="Low complexity" evidence="3">
    <location>
        <begin position="36"/>
        <end position="52"/>
    </location>
</feature>
<sequence>MDQVLTSLSNIALLEANNNSSLKESFRRLLQTPRPGGSSALGAASGSRGSLLVPPPKKKTAGDASQPAFKPRAVKKVQDTKASKYRDRAAERRVGDGNDYAHIEAVLEDFEKKNADEDKANVEEQRKYLGGDSEHSILVKGLDFALLEQNKARSVMTNDDVDALDQAFLESSAHSTMTAPKKRTREDLLRELKEQRAGGSDNTVPGNTAKEDARLLEQAKQKGKFKPIGRADVKKKKSSKSEGAEGDKKRKKRKMDTVDSSLSETNATADSSMPPPPLPVKAAAPNIPVQEEVIDNDFDIFAGVGDYEGIDIGDDEDEHEHEAAKPKSTTNSNVEEGEKPPLSHGPKRWIATDEPEPITEPSIPIPADMSKHASSSRSSPPPGRDIGDDEGMEEDQPMRLAPLASSALPSIKEFLAMDKAASSHDKKKKRKEKKGGEDNGEEDSKKTLEAKVDRDYQRLKSYTEKKAAAGSR</sequence>
<comment type="subcellular location">
    <subcellularLocation>
        <location evidence="1">Nucleus</location>
    </subcellularLocation>
</comment>
<feature type="compositionally biased region" description="Basic and acidic residues" evidence="3">
    <location>
        <begin position="76"/>
        <end position="90"/>
    </location>
</feature>
<dbReference type="Proteomes" id="UP000283269">
    <property type="component" value="Unassembled WGS sequence"/>
</dbReference>
<evidence type="ECO:0000313" key="5">
    <source>
        <dbReference type="EMBL" id="PPQ67860.1"/>
    </source>
</evidence>
<evidence type="ECO:0000256" key="3">
    <source>
        <dbReference type="SAM" id="MobiDB-lite"/>
    </source>
</evidence>
<dbReference type="PANTHER" id="PTHR12765">
    <property type="entry name" value="RED PROTEIN IK FACTOR CYTOKINE IK"/>
    <property type="match status" value="1"/>
</dbReference>
<proteinExistence type="predicted"/>
<feature type="compositionally biased region" description="Acidic residues" evidence="3">
    <location>
        <begin position="308"/>
        <end position="319"/>
    </location>
</feature>
<feature type="region of interest" description="Disordered" evidence="3">
    <location>
        <begin position="306"/>
        <end position="472"/>
    </location>
</feature>
<reference evidence="5 6" key="1">
    <citation type="journal article" date="2018" name="Evol. Lett.">
        <title>Horizontal gene cluster transfer increased hallucinogenic mushroom diversity.</title>
        <authorList>
            <person name="Reynolds H.T."/>
            <person name="Vijayakumar V."/>
            <person name="Gluck-Thaler E."/>
            <person name="Korotkin H.B."/>
            <person name="Matheny P.B."/>
            <person name="Slot J.C."/>
        </authorList>
    </citation>
    <scope>NUCLEOTIDE SEQUENCE [LARGE SCALE GENOMIC DNA]</scope>
    <source>
        <strain evidence="5 6">2631</strain>
    </source>
</reference>
<dbReference type="InterPro" id="IPR039896">
    <property type="entry name" value="Red-like"/>
</dbReference>
<accession>A0A409VNM6</accession>
<dbReference type="STRING" id="93625.A0A409VNM6"/>
<feature type="compositionally biased region" description="Polar residues" evidence="3">
    <location>
        <begin position="258"/>
        <end position="271"/>
    </location>
</feature>
<dbReference type="InterPro" id="IPR012916">
    <property type="entry name" value="RED_N"/>
</dbReference>
<dbReference type="InParanoid" id="A0A409VNM6"/>
<name>A0A409VNM6_PSICY</name>
<dbReference type="EMBL" id="NHYD01003968">
    <property type="protein sequence ID" value="PPQ67860.1"/>
    <property type="molecule type" value="Genomic_DNA"/>
</dbReference>
<evidence type="ECO:0000256" key="2">
    <source>
        <dbReference type="ARBA" id="ARBA00023242"/>
    </source>
</evidence>
<protein>
    <recommendedName>
        <fullName evidence="4">RED-like N-terminal domain-containing protein</fullName>
    </recommendedName>
</protein>
<gene>
    <name evidence="5" type="ORF">CVT25_010299</name>
</gene>
<comment type="caution">
    <text evidence="5">The sequence shown here is derived from an EMBL/GenBank/DDBJ whole genome shotgun (WGS) entry which is preliminary data.</text>
</comment>
<keyword evidence="2" id="KW-0539">Nucleus</keyword>
<feature type="compositionally biased region" description="Basic and acidic residues" evidence="3">
    <location>
        <begin position="434"/>
        <end position="472"/>
    </location>
</feature>
<feature type="compositionally biased region" description="Basic and acidic residues" evidence="3">
    <location>
        <begin position="239"/>
        <end position="248"/>
    </location>
</feature>
<feature type="region of interest" description="Disordered" evidence="3">
    <location>
        <begin position="216"/>
        <end position="286"/>
    </location>
</feature>
<dbReference type="Pfam" id="PF07808">
    <property type="entry name" value="RED_N"/>
    <property type="match status" value="1"/>
</dbReference>
<dbReference type="OrthoDB" id="3366823at2759"/>
<evidence type="ECO:0000313" key="6">
    <source>
        <dbReference type="Proteomes" id="UP000283269"/>
    </source>
</evidence>
<evidence type="ECO:0000256" key="1">
    <source>
        <dbReference type="ARBA" id="ARBA00004123"/>
    </source>
</evidence>
<keyword evidence="6" id="KW-1185">Reference proteome</keyword>
<evidence type="ECO:0000259" key="4">
    <source>
        <dbReference type="Pfam" id="PF07808"/>
    </source>
</evidence>